<dbReference type="AlphaFoldDB" id="A0A4R6UVI8"/>
<protein>
    <recommendedName>
        <fullName evidence="3">DoxX-like protein</fullName>
    </recommendedName>
</protein>
<evidence type="ECO:0000313" key="1">
    <source>
        <dbReference type="EMBL" id="TDQ49969.1"/>
    </source>
</evidence>
<dbReference type="EMBL" id="SNYN01000014">
    <property type="protein sequence ID" value="TDQ49969.1"/>
    <property type="molecule type" value="Genomic_DNA"/>
</dbReference>
<accession>A0A4R6UVI8</accession>
<evidence type="ECO:0000313" key="2">
    <source>
        <dbReference type="Proteomes" id="UP000295281"/>
    </source>
</evidence>
<sequence length="144" mass="14774">MGIRPAHLPLRLISGAFILNSGLGKRGADPGTAAYLHSGGARVFPPLKDMEPEKFTRLLSTTEIALGAALLLPVVPSALAGAALTGFASGLVRLYLTDPDARLSDGIRPSPQGIALAKDSWLLGIGLALLLDGLAGKEACGPRV</sequence>
<dbReference type="RefSeq" id="WP_133742367.1">
    <property type="nucleotide sequence ID" value="NZ_SNYN01000014.1"/>
</dbReference>
<keyword evidence="2" id="KW-1185">Reference proteome</keyword>
<proteinExistence type="predicted"/>
<evidence type="ECO:0008006" key="3">
    <source>
        <dbReference type="Google" id="ProtNLM"/>
    </source>
</evidence>
<dbReference type="OrthoDB" id="3267263at2"/>
<gene>
    <name evidence="1" type="ORF">EV190_11413</name>
</gene>
<dbReference type="Proteomes" id="UP000295281">
    <property type="component" value="Unassembled WGS sequence"/>
</dbReference>
<organism evidence="1 2">
    <name type="scientific">Actinorugispora endophytica</name>
    <dbReference type="NCBI Taxonomy" id="1605990"/>
    <lineage>
        <taxon>Bacteria</taxon>
        <taxon>Bacillati</taxon>
        <taxon>Actinomycetota</taxon>
        <taxon>Actinomycetes</taxon>
        <taxon>Streptosporangiales</taxon>
        <taxon>Nocardiopsidaceae</taxon>
        <taxon>Actinorugispora</taxon>
    </lineage>
</organism>
<reference evidence="1 2" key="1">
    <citation type="submission" date="2019-03" db="EMBL/GenBank/DDBJ databases">
        <title>Genomic Encyclopedia of Type Strains, Phase IV (KMG-IV): sequencing the most valuable type-strain genomes for metagenomic binning, comparative biology and taxonomic classification.</title>
        <authorList>
            <person name="Goeker M."/>
        </authorList>
    </citation>
    <scope>NUCLEOTIDE SEQUENCE [LARGE SCALE GENOMIC DNA]</scope>
    <source>
        <strain evidence="1 2">DSM 46770</strain>
    </source>
</reference>
<name>A0A4R6UVI8_9ACTN</name>
<comment type="caution">
    <text evidence="1">The sequence shown here is derived from an EMBL/GenBank/DDBJ whole genome shotgun (WGS) entry which is preliminary data.</text>
</comment>